<dbReference type="GO" id="GO:0007131">
    <property type="term" value="P:reciprocal meiotic recombination"/>
    <property type="evidence" value="ECO:0007669"/>
    <property type="project" value="TreeGrafter"/>
</dbReference>
<dbReference type="Pfam" id="PF23242">
    <property type="entry name" value="AAA_lid_TRIP13_C"/>
    <property type="match status" value="1"/>
</dbReference>
<evidence type="ECO:0000259" key="5">
    <source>
        <dbReference type="SMART" id="SM00382"/>
    </source>
</evidence>
<comment type="caution">
    <text evidence="6">The sequence shown here is derived from an EMBL/GenBank/DDBJ whole genome shotgun (WGS) entry which is preliminary data.</text>
</comment>
<keyword evidence="2" id="KW-0547">Nucleotide-binding</keyword>
<dbReference type="GO" id="GO:0051598">
    <property type="term" value="P:meiotic recombination checkpoint signaling"/>
    <property type="evidence" value="ECO:0007669"/>
    <property type="project" value="TreeGrafter"/>
</dbReference>
<dbReference type="InterPro" id="IPR003959">
    <property type="entry name" value="ATPase_AAA_core"/>
</dbReference>
<evidence type="ECO:0000256" key="4">
    <source>
        <dbReference type="ARBA" id="ARBA00023254"/>
    </source>
</evidence>
<evidence type="ECO:0000313" key="6">
    <source>
        <dbReference type="EMBL" id="KAL1528524.1"/>
    </source>
</evidence>
<dbReference type="EMBL" id="JBGBPQ010000002">
    <property type="protein sequence ID" value="KAL1528524.1"/>
    <property type="molecule type" value="Genomic_DNA"/>
</dbReference>
<dbReference type="CDD" id="cd19508">
    <property type="entry name" value="RecA-like_Pch2-like"/>
    <property type="match status" value="1"/>
</dbReference>
<feature type="domain" description="AAA+ ATPase" evidence="5">
    <location>
        <begin position="147"/>
        <end position="299"/>
    </location>
</feature>
<reference evidence="6 7" key="1">
    <citation type="journal article" date="2024" name="Science">
        <title>Giant polyketide synthase enzymes in the biosynthesis of giant marine polyether toxins.</title>
        <authorList>
            <person name="Fallon T.R."/>
            <person name="Shende V.V."/>
            <person name="Wierzbicki I.H."/>
            <person name="Pendleton A.L."/>
            <person name="Watervoot N.F."/>
            <person name="Auber R.P."/>
            <person name="Gonzalez D.J."/>
            <person name="Wisecaver J.H."/>
            <person name="Moore B.S."/>
        </authorList>
    </citation>
    <scope>NUCLEOTIDE SEQUENCE [LARGE SCALE GENOMIC DNA]</scope>
    <source>
        <strain evidence="6 7">12B1</strain>
    </source>
</reference>
<comment type="similarity">
    <text evidence="1">Belongs to the AAA ATPase family. PCH2 subfamily.</text>
</comment>
<dbReference type="Pfam" id="PF00004">
    <property type="entry name" value="AAA"/>
    <property type="match status" value="1"/>
</dbReference>
<proteinExistence type="inferred from homology"/>
<protein>
    <recommendedName>
        <fullName evidence="5">AAA+ ATPase domain-containing protein</fullName>
    </recommendedName>
</protein>
<dbReference type="InterPro" id="IPR001270">
    <property type="entry name" value="ClpA/B"/>
</dbReference>
<gene>
    <name evidence="6" type="ORF">AB1Y20_009867</name>
</gene>
<dbReference type="GO" id="GO:0016887">
    <property type="term" value="F:ATP hydrolysis activity"/>
    <property type="evidence" value="ECO:0007669"/>
    <property type="project" value="InterPro"/>
</dbReference>
<evidence type="ECO:0000256" key="3">
    <source>
        <dbReference type="ARBA" id="ARBA00022840"/>
    </source>
</evidence>
<keyword evidence="7" id="KW-1185">Reference proteome</keyword>
<dbReference type="FunFam" id="3.40.50.300:FF:000680">
    <property type="entry name" value="pachytene checkpoint protein 2 homolog"/>
    <property type="match status" value="1"/>
</dbReference>
<dbReference type="InterPro" id="IPR003593">
    <property type="entry name" value="AAA+_ATPase"/>
</dbReference>
<dbReference type="PANTHER" id="PTHR45991:SF1">
    <property type="entry name" value="PACHYTENE CHECKPOINT PROTEIN 2 HOMOLOG"/>
    <property type="match status" value="1"/>
</dbReference>
<dbReference type="SMART" id="SM00382">
    <property type="entry name" value="AAA"/>
    <property type="match status" value="1"/>
</dbReference>
<dbReference type="Gene3D" id="3.40.50.300">
    <property type="entry name" value="P-loop containing nucleotide triphosphate hydrolases"/>
    <property type="match status" value="1"/>
</dbReference>
<keyword evidence="4" id="KW-0469">Meiosis</keyword>
<dbReference type="GO" id="GO:0005694">
    <property type="term" value="C:chromosome"/>
    <property type="evidence" value="ECO:0007669"/>
    <property type="project" value="TreeGrafter"/>
</dbReference>
<dbReference type="Proteomes" id="UP001515480">
    <property type="component" value="Unassembled WGS sequence"/>
</dbReference>
<dbReference type="PRINTS" id="PR00300">
    <property type="entry name" value="CLPPROTEASEA"/>
</dbReference>
<keyword evidence="3" id="KW-0067">ATP-binding</keyword>
<evidence type="ECO:0000256" key="2">
    <source>
        <dbReference type="ARBA" id="ARBA00022741"/>
    </source>
</evidence>
<evidence type="ECO:0000313" key="7">
    <source>
        <dbReference type="Proteomes" id="UP001515480"/>
    </source>
</evidence>
<accession>A0AB34K1M3</accession>
<name>A0AB34K1M3_PRYPA</name>
<dbReference type="GO" id="GO:0005524">
    <property type="term" value="F:ATP binding"/>
    <property type="evidence" value="ECO:0007669"/>
    <property type="project" value="UniProtKB-KW"/>
</dbReference>
<dbReference type="InterPro" id="IPR044539">
    <property type="entry name" value="Pch2-like"/>
</dbReference>
<dbReference type="PANTHER" id="PTHR45991">
    <property type="entry name" value="PACHYTENE CHECKPOINT PROTEIN 2"/>
    <property type="match status" value="1"/>
</dbReference>
<dbReference type="InterPro" id="IPR027417">
    <property type="entry name" value="P-loop_NTPase"/>
</dbReference>
<dbReference type="GO" id="GO:0005634">
    <property type="term" value="C:nucleus"/>
    <property type="evidence" value="ECO:0007669"/>
    <property type="project" value="TreeGrafter"/>
</dbReference>
<evidence type="ECO:0000256" key="1">
    <source>
        <dbReference type="ARBA" id="ARBA00007271"/>
    </source>
</evidence>
<dbReference type="SUPFAM" id="SSF52540">
    <property type="entry name" value="P-loop containing nucleoside triphosphate hydrolases"/>
    <property type="match status" value="1"/>
</dbReference>
<dbReference type="InterPro" id="IPR058249">
    <property type="entry name" value="Pch2_C"/>
</dbReference>
<sequence>MISIEACLAEHSVAPAETIARRVRELLCASGSVHEGQFLDLSLDQALQNELRHVRVADMSSSATDGVCMSTAIHVHRLYDEEAAEETADDDEDSNIAFSMWTLPSLEFDGLWESLIYDEDVKPKLLRYVSAAMRFSELGVDSRVISWNRVVLLHGPPGTGKTSLCKGLAHKLAIRMSHRYTQGHLIEVNAHSLFSKWFSESGKMVLGMFTKIREILEDGDSFVCVLIDEVESLTAARQAAVSGSEPSDAVRVVNALLTQLDGLRRYQNALVLTTSNLTAAIDPAFVDRADIKQFVGQPGVRARYQILASCLIELGRAGVLATCGLFLSFEDLKPVLPTPPPTFAVVQRLEVNNPSELGPKHSMMLYAIAESCDGLSGRALRKLPFIAHALYAPDADGTDVETFLCALARGVQHERDARTALHA</sequence>
<dbReference type="AlphaFoldDB" id="A0AB34K1M3"/>
<organism evidence="6 7">
    <name type="scientific">Prymnesium parvum</name>
    <name type="common">Toxic golden alga</name>
    <dbReference type="NCBI Taxonomy" id="97485"/>
    <lineage>
        <taxon>Eukaryota</taxon>
        <taxon>Haptista</taxon>
        <taxon>Haptophyta</taxon>
        <taxon>Prymnesiophyceae</taxon>
        <taxon>Prymnesiales</taxon>
        <taxon>Prymnesiaceae</taxon>
        <taxon>Prymnesium</taxon>
    </lineage>
</organism>